<protein>
    <submittedName>
        <fullName evidence="1">Uncharacterized protein</fullName>
    </submittedName>
</protein>
<dbReference type="AlphaFoldDB" id="A0AAV4V7G0"/>
<dbReference type="EMBL" id="BPLQ01012517">
    <property type="protein sequence ID" value="GIY65978.1"/>
    <property type="molecule type" value="Genomic_DNA"/>
</dbReference>
<reference evidence="1 2" key="1">
    <citation type="submission" date="2021-06" db="EMBL/GenBank/DDBJ databases">
        <title>Caerostris darwini draft genome.</title>
        <authorList>
            <person name="Kono N."/>
            <person name="Arakawa K."/>
        </authorList>
    </citation>
    <scope>NUCLEOTIDE SEQUENCE [LARGE SCALE GENOMIC DNA]</scope>
</reference>
<organism evidence="1 2">
    <name type="scientific">Caerostris darwini</name>
    <dbReference type="NCBI Taxonomy" id="1538125"/>
    <lineage>
        <taxon>Eukaryota</taxon>
        <taxon>Metazoa</taxon>
        <taxon>Ecdysozoa</taxon>
        <taxon>Arthropoda</taxon>
        <taxon>Chelicerata</taxon>
        <taxon>Arachnida</taxon>
        <taxon>Araneae</taxon>
        <taxon>Araneomorphae</taxon>
        <taxon>Entelegynae</taxon>
        <taxon>Araneoidea</taxon>
        <taxon>Araneidae</taxon>
        <taxon>Caerostris</taxon>
    </lineage>
</organism>
<keyword evidence="2" id="KW-1185">Reference proteome</keyword>
<dbReference type="Proteomes" id="UP001054837">
    <property type="component" value="Unassembled WGS sequence"/>
</dbReference>
<comment type="caution">
    <text evidence="1">The sequence shown here is derived from an EMBL/GenBank/DDBJ whole genome shotgun (WGS) entry which is preliminary data.</text>
</comment>
<evidence type="ECO:0000313" key="1">
    <source>
        <dbReference type="EMBL" id="GIY65978.1"/>
    </source>
</evidence>
<evidence type="ECO:0000313" key="2">
    <source>
        <dbReference type="Proteomes" id="UP001054837"/>
    </source>
</evidence>
<gene>
    <name evidence="1" type="ORF">CDAR_453981</name>
</gene>
<accession>A0AAV4V7G0</accession>
<sequence length="198" mass="22451">MKFRLRCSLHSVPSEYDVQRLQMKCIAYEYKTDLIGLCKNFIALKKKIEDINVEHVLWMDQSVMAKDDIQSRFIACDESNPSSRNFLLRLQSAASSANSSLQVLIPNFYGCDIAHSCRGFLRQLLIPPWDGVCPDACARKSLINYRGMNSRAMGPFALGLTANRRRTIPGCQRPPQSKVRQRLLMSGVLCPWLLIGEP</sequence>
<name>A0AAV4V7G0_9ARAC</name>
<proteinExistence type="predicted"/>